<dbReference type="Gene3D" id="1.10.260.40">
    <property type="entry name" value="lambda repressor-like DNA-binding domains"/>
    <property type="match status" value="1"/>
</dbReference>
<name>A0ABQ6HKH1_9MICO</name>
<evidence type="ECO:0008006" key="4">
    <source>
        <dbReference type="Google" id="ProtNLM"/>
    </source>
</evidence>
<evidence type="ECO:0000313" key="3">
    <source>
        <dbReference type="Proteomes" id="UP001157109"/>
    </source>
</evidence>
<dbReference type="InterPro" id="IPR001387">
    <property type="entry name" value="Cro/C1-type_HTH"/>
</dbReference>
<dbReference type="Proteomes" id="UP001157109">
    <property type="component" value="Unassembled WGS sequence"/>
</dbReference>
<evidence type="ECO:0000313" key="2">
    <source>
        <dbReference type="EMBL" id="GMA18856.1"/>
    </source>
</evidence>
<dbReference type="EMBL" id="BSUJ01000001">
    <property type="protein sequence ID" value="GMA18856.1"/>
    <property type="molecule type" value="Genomic_DNA"/>
</dbReference>
<proteinExistence type="predicted"/>
<feature type="region of interest" description="Disordered" evidence="1">
    <location>
        <begin position="1"/>
        <end position="50"/>
    </location>
</feature>
<evidence type="ECO:0000256" key="1">
    <source>
        <dbReference type="SAM" id="MobiDB-lite"/>
    </source>
</evidence>
<dbReference type="InterPro" id="IPR010982">
    <property type="entry name" value="Lambda_DNA-bd_dom_sf"/>
</dbReference>
<reference evidence="3" key="1">
    <citation type="journal article" date="2019" name="Int. J. Syst. Evol. Microbiol.">
        <title>The Global Catalogue of Microorganisms (GCM) 10K type strain sequencing project: providing services to taxonomists for standard genome sequencing and annotation.</title>
        <authorList>
            <consortium name="The Broad Institute Genomics Platform"/>
            <consortium name="The Broad Institute Genome Sequencing Center for Infectious Disease"/>
            <person name="Wu L."/>
            <person name="Ma J."/>
        </authorList>
    </citation>
    <scope>NUCLEOTIDE SEQUENCE [LARGE SCALE GENOMIC DNA]</scope>
    <source>
        <strain evidence="3">NBRC 105830</strain>
    </source>
</reference>
<dbReference type="SUPFAM" id="SSF47413">
    <property type="entry name" value="lambda repressor-like DNA-binding domains"/>
    <property type="match status" value="1"/>
</dbReference>
<accession>A0ABQ6HKH1</accession>
<organism evidence="2 3">
    <name type="scientific">Arsenicicoccus piscis</name>
    <dbReference type="NCBI Taxonomy" id="673954"/>
    <lineage>
        <taxon>Bacteria</taxon>
        <taxon>Bacillati</taxon>
        <taxon>Actinomycetota</taxon>
        <taxon>Actinomycetes</taxon>
        <taxon>Micrococcales</taxon>
        <taxon>Intrasporangiaceae</taxon>
        <taxon>Arsenicicoccus</taxon>
    </lineage>
</organism>
<comment type="caution">
    <text evidence="2">The sequence shown here is derived from an EMBL/GenBank/DDBJ whole genome shotgun (WGS) entry which is preliminary data.</text>
</comment>
<dbReference type="CDD" id="cd00093">
    <property type="entry name" value="HTH_XRE"/>
    <property type="match status" value="1"/>
</dbReference>
<gene>
    <name evidence="2" type="ORF">GCM10025862_08770</name>
</gene>
<keyword evidence="3" id="KW-1185">Reference proteome</keyword>
<protein>
    <recommendedName>
        <fullName evidence="4">XRE family transcriptional regulator</fullName>
    </recommendedName>
</protein>
<sequence>MHPDASRPGRATPTRTIRTLVPVEPPARERRLPARAAPNDGVAWPDEPCPDPAAEKVRQLALALAREMSARGLSARAVAALAGIGVGTVQVIQHGNRWPDTRAVARLENALDTPLWPAHDQDTSTRPGD</sequence>